<evidence type="ECO:0000313" key="3">
    <source>
        <dbReference type="Proteomes" id="UP000008022"/>
    </source>
</evidence>
<proteinExistence type="predicted"/>
<dbReference type="AlphaFoldDB" id="A0A0E0P4H6"/>
<name>A0A0E0P4H6_ORYRU</name>
<dbReference type="EnsemblPlants" id="ORUFI04G00610.1">
    <property type="protein sequence ID" value="ORUFI04G00610.1"/>
    <property type="gene ID" value="ORUFI04G00610"/>
</dbReference>
<dbReference type="HOGENOM" id="CLU_2376544_0_0_1"/>
<reference evidence="2" key="2">
    <citation type="submission" date="2015-06" db="UniProtKB">
        <authorList>
            <consortium name="EnsemblPlants"/>
        </authorList>
    </citation>
    <scope>IDENTIFICATION</scope>
</reference>
<feature type="region of interest" description="Disordered" evidence="1">
    <location>
        <begin position="1"/>
        <end position="32"/>
    </location>
</feature>
<sequence>MEAGIEGVVNGVASAKSRAREERRGRNGEEHDLREKEILIPYTGLVLAGAVDDAGVVHVHGEAEGVRRDVLHEAELLVEIVGPHEADLDAGDSDD</sequence>
<feature type="compositionally biased region" description="Basic and acidic residues" evidence="1">
    <location>
        <begin position="18"/>
        <end position="32"/>
    </location>
</feature>
<accession>A0A0E0P4H6</accession>
<dbReference type="Proteomes" id="UP000008022">
    <property type="component" value="Unassembled WGS sequence"/>
</dbReference>
<protein>
    <submittedName>
        <fullName evidence="2">Uncharacterized protein</fullName>
    </submittedName>
</protein>
<reference evidence="3" key="1">
    <citation type="submission" date="2013-06" db="EMBL/GenBank/DDBJ databases">
        <authorList>
            <person name="Zhao Q."/>
        </authorList>
    </citation>
    <scope>NUCLEOTIDE SEQUENCE</scope>
    <source>
        <strain evidence="3">cv. W1943</strain>
    </source>
</reference>
<keyword evidence="3" id="KW-1185">Reference proteome</keyword>
<dbReference type="Gramene" id="ORUFI04G00610.1">
    <property type="protein sequence ID" value="ORUFI04G00610.1"/>
    <property type="gene ID" value="ORUFI04G00610"/>
</dbReference>
<evidence type="ECO:0000313" key="2">
    <source>
        <dbReference type="EnsemblPlants" id="ORUFI04G00610.1"/>
    </source>
</evidence>
<organism evidence="2 3">
    <name type="scientific">Oryza rufipogon</name>
    <name type="common">Brownbeard rice</name>
    <name type="synonym">Asian wild rice</name>
    <dbReference type="NCBI Taxonomy" id="4529"/>
    <lineage>
        <taxon>Eukaryota</taxon>
        <taxon>Viridiplantae</taxon>
        <taxon>Streptophyta</taxon>
        <taxon>Embryophyta</taxon>
        <taxon>Tracheophyta</taxon>
        <taxon>Spermatophyta</taxon>
        <taxon>Magnoliopsida</taxon>
        <taxon>Liliopsida</taxon>
        <taxon>Poales</taxon>
        <taxon>Poaceae</taxon>
        <taxon>BOP clade</taxon>
        <taxon>Oryzoideae</taxon>
        <taxon>Oryzeae</taxon>
        <taxon>Oryzinae</taxon>
        <taxon>Oryza</taxon>
    </lineage>
</organism>
<evidence type="ECO:0000256" key="1">
    <source>
        <dbReference type="SAM" id="MobiDB-lite"/>
    </source>
</evidence>